<dbReference type="PATRIC" id="fig|1204738.3.peg.4713"/>
<dbReference type="AlphaFoldDB" id="L9U5P3"/>
<dbReference type="InterPro" id="IPR045748">
    <property type="entry name" value="DcaP"/>
</dbReference>
<accession>L9U5P3</accession>
<keyword evidence="1" id="KW-0732">Signal</keyword>
<dbReference type="EMBL" id="AOPO01000024">
    <property type="protein sequence ID" value="ELY20220.1"/>
    <property type="molecule type" value="Genomic_DNA"/>
</dbReference>
<sequence length="381" mass="40935">MNKIRLARVLTACALVTSGSASAVELGTVGDTKFSVYGYAKLDFTYDLDGVRAGAGGLGKSVTFNNVAVGDQADTSRHFDAHAYQSRIGFKTVTPTEKGDLTTVIEGDFFVDGDLRLRHAYGSWNNITAGQTWSNFVSFLGTTETLDFTGQSGRGGVNRAAQIRYSMGDFHVALEDPDSAQSGMDYVERDFVNEPDRKDSMPDLTLRYESAAGPVKFAVAGMAREIAIDDGENDDSAFGWGLTSAASMEIVPGTVIRAHVAGGDGIGNYLHNTPTAAGYRVDNELDTITAWGGKVGITQDVGIGRINLAYSYVEADWDDAVNADAVTGDTDEARSFATVNYLWSPIDRVTYGIEASWLERETIEGDSGDATRLMASVIYDF</sequence>
<evidence type="ECO:0000313" key="2">
    <source>
        <dbReference type="EMBL" id="ELY20220.1"/>
    </source>
</evidence>
<evidence type="ECO:0000313" key="3">
    <source>
        <dbReference type="Proteomes" id="UP000011651"/>
    </source>
</evidence>
<proteinExistence type="predicted"/>
<feature type="signal peptide" evidence="1">
    <location>
        <begin position="1"/>
        <end position="23"/>
    </location>
</feature>
<protein>
    <recommendedName>
        <fullName evidence="4">Porin, Gram-negative type</fullName>
    </recommendedName>
</protein>
<reference evidence="2 3" key="1">
    <citation type="journal article" date="2013" name="Genome Announc.">
        <title>Draft Genome of the Marine Gammaproteobacterium Halomonas titanicae.</title>
        <authorList>
            <person name="Sanchez-Porro C."/>
            <person name="de la Haba R.R."/>
            <person name="Cruz-Hernandez N."/>
            <person name="Gonzalez J.M."/>
            <person name="Reyes-Guirao C."/>
            <person name="Navarro-Sampedro L."/>
            <person name="Carballo M."/>
            <person name="Ventosa A."/>
        </authorList>
    </citation>
    <scope>NUCLEOTIDE SEQUENCE [LARGE SCALE GENOMIC DNA]</scope>
    <source>
        <strain evidence="2 3">BH1</strain>
    </source>
</reference>
<feature type="chain" id="PRO_5004003016" description="Porin, Gram-negative type" evidence="1">
    <location>
        <begin position="24"/>
        <end position="381"/>
    </location>
</feature>
<dbReference type="Pfam" id="PF19577">
    <property type="entry name" value="DcaP"/>
    <property type="match status" value="1"/>
</dbReference>
<name>L9U5P3_9GAMM</name>
<dbReference type="SUPFAM" id="SSF56935">
    <property type="entry name" value="Porins"/>
    <property type="match status" value="1"/>
</dbReference>
<evidence type="ECO:0008006" key="4">
    <source>
        <dbReference type="Google" id="ProtNLM"/>
    </source>
</evidence>
<organism evidence="2 3">
    <name type="scientific">Vreelandella titanicae BH1</name>
    <dbReference type="NCBI Taxonomy" id="1204738"/>
    <lineage>
        <taxon>Bacteria</taxon>
        <taxon>Pseudomonadati</taxon>
        <taxon>Pseudomonadota</taxon>
        <taxon>Gammaproteobacteria</taxon>
        <taxon>Oceanospirillales</taxon>
        <taxon>Halomonadaceae</taxon>
        <taxon>Vreelandella</taxon>
    </lineage>
</organism>
<dbReference type="Proteomes" id="UP000011651">
    <property type="component" value="Unassembled WGS sequence"/>
</dbReference>
<comment type="caution">
    <text evidence="2">The sequence shown here is derived from an EMBL/GenBank/DDBJ whole genome shotgun (WGS) entry which is preliminary data.</text>
</comment>
<gene>
    <name evidence="2" type="ORF">HALTITAN_3141</name>
</gene>
<evidence type="ECO:0000256" key="1">
    <source>
        <dbReference type="SAM" id="SignalP"/>
    </source>
</evidence>